<accession>A0A0R2MAM7</accession>
<dbReference type="STRING" id="942150.IV64_GL000135"/>
<keyword evidence="2" id="KW-1185">Reference proteome</keyword>
<dbReference type="Proteomes" id="UP000051783">
    <property type="component" value="Unassembled WGS sequence"/>
</dbReference>
<name>A0A0R2MAM7_9LACO</name>
<comment type="caution">
    <text evidence="1">The sequence shown here is derived from an EMBL/GenBank/DDBJ whole genome shotgun (WGS) entry which is preliminary data.</text>
</comment>
<evidence type="ECO:0000313" key="1">
    <source>
        <dbReference type="EMBL" id="KRO09010.1"/>
    </source>
</evidence>
<gene>
    <name evidence="1" type="ORF">IV64_GL000135</name>
</gene>
<organism evidence="1 2">
    <name type="scientific">Lactiplantibacillus xiangfangensis</name>
    <dbReference type="NCBI Taxonomy" id="942150"/>
    <lineage>
        <taxon>Bacteria</taxon>
        <taxon>Bacillati</taxon>
        <taxon>Bacillota</taxon>
        <taxon>Bacilli</taxon>
        <taxon>Lactobacillales</taxon>
        <taxon>Lactobacillaceae</taxon>
        <taxon>Lactiplantibacillus</taxon>
    </lineage>
</organism>
<proteinExistence type="predicted"/>
<dbReference type="EMBL" id="JQCL01000074">
    <property type="protein sequence ID" value="KRO09010.1"/>
    <property type="molecule type" value="Genomic_DNA"/>
</dbReference>
<evidence type="ECO:0000313" key="2">
    <source>
        <dbReference type="Proteomes" id="UP000051783"/>
    </source>
</evidence>
<protein>
    <submittedName>
        <fullName evidence="1">Uncharacterized protein</fullName>
    </submittedName>
</protein>
<dbReference type="AlphaFoldDB" id="A0A0R2MAM7"/>
<reference evidence="1 2" key="1">
    <citation type="journal article" date="2015" name="Genome Announc.">
        <title>Expanding the biotechnology potential of lactobacilli through comparative genomics of 213 strains and associated genera.</title>
        <authorList>
            <person name="Sun Z."/>
            <person name="Harris H.M."/>
            <person name="McCann A."/>
            <person name="Guo C."/>
            <person name="Argimon S."/>
            <person name="Zhang W."/>
            <person name="Yang X."/>
            <person name="Jeffery I.B."/>
            <person name="Cooney J.C."/>
            <person name="Kagawa T.F."/>
            <person name="Liu W."/>
            <person name="Song Y."/>
            <person name="Salvetti E."/>
            <person name="Wrobel A."/>
            <person name="Rasinkangas P."/>
            <person name="Parkhill J."/>
            <person name="Rea M.C."/>
            <person name="O'Sullivan O."/>
            <person name="Ritari J."/>
            <person name="Douillard F.P."/>
            <person name="Paul Ross R."/>
            <person name="Yang R."/>
            <person name="Briner A.E."/>
            <person name="Felis G.E."/>
            <person name="de Vos W.M."/>
            <person name="Barrangou R."/>
            <person name="Klaenhammer T.R."/>
            <person name="Caufield P.W."/>
            <person name="Cui Y."/>
            <person name="Zhang H."/>
            <person name="O'Toole P.W."/>
        </authorList>
    </citation>
    <scope>NUCLEOTIDE SEQUENCE [LARGE SCALE GENOMIC DNA]</scope>
    <source>
        <strain evidence="1 2">LMG 26013</strain>
    </source>
</reference>
<sequence>MKVKIDVIKQESCDTSYHGFLFDLPRLQKMLDHADVLWTAWDGPILVGFKQKMQHRNFEISVLHFYHLNLIFK</sequence>